<feature type="compositionally biased region" description="Polar residues" evidence="1">
    <location>
        <begin position="45"/>
        <end position="69"/>
    </location>
</feature>
<reference evidence="2 3" key="1">
    <citation type="submission" date="2017-02" db="EMBL/GenBank/DDBJ databases">
        <title>Complete genome sequences of Mycobacterium kansasii strains isolated from rhesus macaques.</title>
        <authorList>
            <person name="Panda A."/>
            <person name="Nagaraj S."/>
            <person name="Zhao X."/>
            <person name="Tettelin H."/>
            <person name="Detolla L.J."/>
        </authorList>
    </citation>
    <scope>NUCLEOTIDE SEQUENCE [LARGE SCALE GENOMIC DNA]</scope>
    <source>
        <strain evidence="2 3">11-3813</strain>
    </source>
</reference>
<dbReference type="EMBL" id="MVBM01000003">
    <property type="protein sequence ID" value="OOK76166.1"/>
    <property type="molecule type" value="Genomic_DNA"/>
</dbReference>
<dbReference type="Proteomes" id="UP000189229">
    <property type="component" value="Unassembled WGS sequence"/>
</dbReference>
<dbReference type="AlphaFoldDB" id="A0A1V3XBR4"/>
<proteinExistence type="predicted"/>
<evidence type="ECO:0000313" key="3">
    <source>
        <dbReference type="Proteomes" id="UP000189229"/>
    </source>
</evidence>
<name>A0A1V3XBR4_MYCKA</name>
<evidence type="ECO:0000256" key="1">
    <source>
        <dbReference type="SAM" id="MobiDB-lite"/>
    </source>
</evidence>
<feature type="region of interest" description="Disordered" evidence="1">
    <location>
        <begin position="44"/>
        <end position="69"/>
    </location>
</feature>
<protein>
    <submittedName>
        <fullName evidence="2">Uncharacterized protein</fullName>
    </submittedName>
</protein>
<accession>A0A1V3XBR4</accession>
<comment type="caution">
    <text evidence="2">The sequence shown here is derived from an EMBL/GenBank/DDBJ whole genome shotgun (WGS) entry which is preliminary data.</text>
</comment>
<evidence type="ECO:0000313" key="2">
    <source>
        <dbReference type="EMBL" id="OOK76166.1"/>
    </source>
</evidence>
<organism evidence="2 3">
    <name type="scientific">Mycobacterium kansasii</name>
    <dbReference type="NCBI Taxonomy" id="1768"/>
    <lineage>
        <taxon>Bacteria</taxon>
        <taxon>Bacillati</taxon>
        <taxon>Actinomycetota</taxon>
        <taxon>Actinomycetes</taxon>
        <taxon>Mycobacteriales</taxon>
        <taxon>Mycobacteriaceae</taxon>
        <taxon>Mycobacterium</taxon>
    </lineage>
</organism>
<sequence length="156" mass="16540">MRQRQGRICRAPRERARYLAAARSIAGLVATAVVLTAVGCAVPSGTPTGSANGSSTTAPSSPDGGSSAVQEDVVVRLDTTQPDKPVGVHFGRRAAIYLLERDDPQFATWLAVLQRSLNDGTPCGSPTQWRVRDSPWSSPRISAALDSVVAQGVYRH</sequence>
<gene>
    <name evidence="2" type="ORF">BZL30_3803</name>
</gene>